<protein>
    <submittedName>
        <fullName evidence="2">Glycosyltransferase</fullName>
        <ecNumber evidence="2">2.4.-.-</ecNumber>
    </submittedName>
</protein>
<dbReference type="EC" id="2.4.-.-" evidence="2"/>
<keyword evidence="3" id="KW-1185">Reference proteome</keyword>
<dbReference type="RefSeq" id="WP_266116122.1">
    <property type="nucleotide sequence ID" value="NZ_JANIDY010000001.1"/>
</dbReference>
<comment type="caution">
    <text evidence="2">The sequence shown here is derived from an EMBL/GenBank/DDBJ whole genome shotgun (WGS) entry which is preliminary data.</text>
</comment>
<proteinExistence type="predicted"/>
<feature type="region of interest" description="Disordered" evidence="1">
    <location>
        <begin position="1021"/>
        <end position="1071"/>
    </location>
</feature>
<evidence type="ECO:0000256" key="1">
    <source>
        <dbReference type="SAM" id="MobiDB-lite"/>
    </source>
</evidence>
<dbReference type="EMBL" id="JANIDY010000001">
    <property type="protein sequence ID" value="MCX5617646.1"/>
    <property type="molecule type" value="Genomic_DNA"/>
</dbReference>
<evidence type="ECO:0000313" key="3">
    <source>
        <dbReference type="Proteomes" id="UP001165576"/>
    </source>
</evidence>
<dbReference type="Proteomes" id="UP001165576">
    <property type="component" value="Unassembled WGS sequence"/>
</dbReference>
<gene>
    <name evidence="2" type="ORF">NQF86_03030</name>
</gene>
<feature type="compositionally biased region" description="Acidic residues" evidence="1">
    <location>
        <begin position="1032"/>
        <end position="1046"/>
    </location>
</feature>
<accession>A0ABT3WEZ9</accession>
<evidence type="ECO:0000313" key="2">
    <source>
        <dbReference type="EMBL" id="MCX5617646.1"/>
    </source>
</evidence>
<dbReference type="SUPFAM" id="SSF53756">
    <property type="entry name" value="UDP-Glycosyltransferase/glycogen phosphorylase"/>
    <property type="match status" value="1"/>
</dbReference>
<reference evidence="2" key="1">
    <citation type="submission" date="2022-07" db="EMBL/GenBank/DDBJ databases">
        <title>Bombella genomes.</title>
        <authorList>
            <person name="Harer L."/>
            <person name="Styblova S."/>
            <person name="Ehrmann M."/>
        </authorList>
    </citation>
    <scope>NUCLEOTIDE SEQUENCE</scope>
    <source>
        <strain evidence="2">TMW 2.2543</strain>
    </source>
</reference>
<dbReference type="GO" id="GO:0016757">
    <property type="term" value="F:glycosyltransferase activity"/>
    <property type="evidence" value="ECO:0007669"/>
    <property type="project" value="UniProtKB-KW"/>
</dbReference>
<dbReference type="Gene3D" id="3.40.50.2000">
    <property type="entry name" value="Glycogen Phosphorylase B"/>
    <property type="match status" value="1"/>
</dbReference>
<name>A0ABT3WEZ9_9PROT</name>
<organism evidence="2 3">
    <name type="scientific">Bombella pluederhausensis</name>
    <dbReference type="NCBI Taxonomy" id="2967336"/>
    <lineage>
        <taxon>Bacteria</taxon>
        <taxon>Pseudomonadati</taxon>
        <taxon>Pseudomonadota</taxon>
        <taxon>Alphaproteobacteria</taxon>
        <taxon>Acetobacterales</taxon>
        <taxon>Acetobacteraceae</taxon>
        <taxon>Bombella</taxon>
    </lineage>
</organism>
<keyword evidence="2" id="KW-0328">Glycosyltransferase</keyword>
<keyword evidence="2" id="KW-0808">Transferase</keyword>
<sequence length="1071" mass="121467">MDKDRTFFGTIANDRAKTPVWYGFDASWYRRRYMRRLAEMGEALDDRHLSENWQADEGGDGTSPNRFFDEEWYLQNYPDVRRSVQEKGIFRSGFQHYVDVGCQSCAGHWLFSADYYLGKNPDYGLRAIRNAGFVNSYDHFICIGDRQFRAPHPFFDPELFIRECLNRDLPFDPSQGALAQYLSLEHAEMGMVRTSWYFDPLWYLSQYPDVAEAIEAGTFISPLHHYMSHAGVETYSPNPYFDENYYLSSYPDVRDAIDRKVFRNGYDHFIRAGINELRNPSAELDMAGFVAGLNIPDTLRQAGVDNPFLLWVLRQEGRISEPPPAAFITAANALALRKVEAALPSLFRQPLRFDEQRHPPLSVVLFSKGNYLLDIATLMSLHAQNVPGMQVIVASTGNALSRRRLRQAVEGIEYFFTEEILPPVQQLRRIMPLIRGERILLLEAGIQLLPMALSFAMASMTREVAGGSGKLLTATNRVLEAGSAVWRDGSVTFCGQGEKAQSQSVRFQRIMEAVQGGLLFCQHDGLANALHYLDREAGDALFTCLSIALRATGRTLFYWPAVQARVLDATFESYSARTISPTALRRIFPSFLPMHAIAQGDARTGNSYRPGVMMVFPRLPRLLEGGPVRRIMQQIDAFRALGWRVLVIGLERGDEDRLVIHHDYPADVECWQGIRDFPSFLRDRKADTKLLWLGGTDMLARLGPVLASGEFSFRDKAIVLDIVSQDGTALKAMETHLRRLVGVVDEPDLLMQEARGELEYAWLCQGIVTGDELEAALLRKLGYGNVMYLPYAVFPRQELTVKEQENEPQQRVLFPLSIYRAGDAGHDGFDWFCLSVMPYLRRHFGEELPVCVGGYHHPQVDLGFYERLAPLDGLARMDSFAKILRQSRILVVPARVLATQATEVLEAAGQGVPAILSTPQMERLGWKDGREALDGGFNDPEQFAQQLIRLHEDIDLWNRIRNGAYEHVRKHHGYERFQAVFSQFVDMLFAGPSQMERPLRDERAPSRHAFAPAPLRVLLKPVGEPQPKVVDQDEALGEDDEDEDDFMPLPTRLGVTLPKEYDDQKDETVDE</sequence>